<feature type="disulfide bond" evidence="12">
    <location>
        <begin position="931"/>
        <end position="943"/>
    </location>
</feature>
<dbReference type="SUPFAM" id="SSF57424">
    <property type="entry name" value="LDL receptor-like module"/>
    <property type="match status" value="20"/>
</dbReference>
<evidence type="ECO:0000313" key="18">
    <source>
        <dbReference type="WBParaSite" id="HCON_00004120-00001"/>
    </source>
</evidence>
<evidence type="ECO:0000256" key="15">
    <source>
        <dbReference type="SAM" id="SignalP"/>
    </source>
</evidence>
<feature type="signal peptide" evidence="15">
    <location>
        <begin position="1"/>
        <end position="22"/>
    </location>
</feature>
<feature type="repeat" description="LDL-receptor class B" evidence="13">
    <location>
        <begin position="1406"/>
        <end position="1448"/>
    </location>
</feature>
<evidence type="ECO:0000259" key="16">
    <source>
        <dbReference type="PROSITE" id="PS01186"/>
    </source>
</evidence>
<feature type="disulfide bond" evidence="12">
    <location>
        <begin position="1033"/>
        <end position="1048"/>
    </location>
</feature>
<proteinExistence type="predicted"/>
<evidence type="ECO:0000256" key="1">
    <source>
        <dbReference type="ARBA" id="ARBA00004167"/>
    </source>
</evidence>
<dbReference type="Gene3D" id="2.10.25.10">
    <property type="entry name" value="Laminin"/>
    <property type="match status" value="2"/>
</dbReference>
<dbReference type="Gene3D" id="4.10.400.10">
    <property type="entry name" value="Low-density Lipoprotein Receptor"/>
    <property type="match status" value="20"/>
</dbReference>
<dbReference type="SMART" id="SM00181">
    <property type="entry name" value="EGF"/>
    <property type="match status" value="16"/>
</dbReference>
<feature type="chain" id="PRO_5029765291" evidence="15">
    <location>
        <begin position="23"/>
        <end position="3493"/>
    </location>
</feature>
<keyword evidence="11" id="KW-0325">Glycoprotein</keyword>
<dbReference type="SMART" id="SM00179">
    <property type="entry name" value="EGF_CA"/>
    <property type="match status" value="3"/>
</dbReference>
<dbReference type="InterPro" id="IPR001881">
    <property type="entry name" value="EGF-like_Ca-bd_dom"/>
</dbReference>
<dbReference type="SMART" id="SM00135">
    <property type="entry name" value="LY"/>
    <property type="match status" value="19"/>
</dbReference>
<dbReference type="PRINTS" id="PR00261">
    <property type="entry name" value="LDLRECEPTOR"/>
</dbReference>
<keyword evidence="5 15" id="KW-0732">Signal</keyword>
<dbReference type="Pfam" id="PF00058">
    <property type="entry name" value="Ldl_recept_b"/>
    <property type="match status" value="2"/>
</dbReference>
<dbReference type="InterPro" id="IPR000033">
    <property type="entry name" value="LDLR_classB_rpt"/>
</dbReference>
<dbReference type="GO" id="GO:0006897">
    <property type="term" value="P:endocytosis"/>
    <property type="evidence" value="ECO:0007669"/>
    <property type="project" value="UniProtKB-KW"/>
</dbReference>
<feature type="disulfide bond" evidence="12">
    <location>
        <begin position="2770"/>
        <end position="2785"/>
    </location>
</feature>
<keyword evidence="4 14" id="KW-0812">Transmembrane</keyword>
<feature type="domain" description="EGF-like" evidence="16">
    <location>
        <begin position="1925"/>
        <end position="1938"/>
    </location>
</feature>
<feature type="disulfide bond" evidence="12">
    <location>
        <begin position="2626"/>
        <end position="2644"/>
    </location>
</feature>
<feature type="disulfide bond" evidence="12">
    <location>
        <begin position="1207"/>
        <end position="1222"/>
    </location>
</feature>
<dbReference type="FunFam" id="2.120.10.30:FF:000241">
    <property type="entry name" value="Low-density lipoprotein receptor-related protein 6"/>
    <property type="match status" value="2"/>
</dbReference>
<feature type="disulfide bond" evidence="12">
    <location>
        <begin position="1021"/>
        <end position="1039"/>
    </location>
</feature>
<evidence type="ECO:0000256" key="6">
    <source>
        <dbReference type="ARBA" id="ARBA00022737"/>
    </source>
</evidence>
<dbReference type="InterPro" id="IPR000742">
    <property type="entry name" value="EGF"/>
</dbReference>
<feature type="repeat" description="LDL-receptor class B" evidence="13">
    <location>
        <begin position="1449"/>
        <end position="1497"/>
    </location>
</feature>
<feature type="repeat" description="LDL-receptor class B" evidence="13">
    <location>
        <begin position="1498"/>
        <end position="1540"/>
    </location>
</feature>
<dbReference type="PROSITE" id="PS51120">
    <property type="entry name" value="LDLRB"/>
    <property type="match status" value="4"/>
</dbReference>
<dbReference type="SUPFAM" id="SSF63825">
    <property type="entry name" value="YWTD domain"/>
    <property type="match status" value="7"/>
</dbReference>
<feature type="disulfide bond" evidence="12">
    <location>
        <begin position="938"/>
        <end position="956"/>
    </location>
</feature>
<keyword evidence="2" id="KW-0245">EGF-like domain</keyword>
<keyword evidence="17" id="KW-1185">Reference proteome</keyword>
<feature type="disulfide bond" evidence="12">
    <location>
        <begin position="2927"/>
        <end position="2939"/>
    </location>
</feature>
<dbReference type="SUPFAM" id="SSF57184">
    <property type="entry name" value="Growth factor receptor domain"/>
    <property type="match status" value="1"/>
</dbReference>
<dbReference type="GO" id="GO:0005886">
    <property type="term" value="C:plasma membrane"/>
    <property type="evidence" value="ECO:0007669"/>
    <property type="project" value="TreeGrafter"/>
</dbReference>
<name>A0A7I4XU28_HAECO</name>
<keyword evidence="8 14" id="KW-0472">Membrane</keyword>
<feature type="disulfide bond" evidence="12">
    <location>
        <begin position="2721"/>
        <end position="2736"/>
    </location>
</feature>
<sequence length="3493" mass="387505">MIYTGAVLLSLLAIAIKDGSTAVAQVEWVSSEVTCGVGQFSCDGRCVPLKWKCDGETDCADGSDELSFCARCGSDEFRCHSGRCLPKSYLCDGTADCGINGVDDNSDEDPSICLHKATCPPNFYSCRHEARCIHLSQFCNGIADCDDRSDEHHKCDDWHNITCHYGVGLTLDGPVCYCPSDQISIGDRCEPEDKCSRSSKGKSPICSQVCRDLGNGMTECECLEDFKPNGSYCDPRDPSGNYVTVIGNTFAMTTSVKWEDLSTRFQRTINQNRRLIAASMDSSRNWICYLMAAVRADPLTYAFMECSKLTKKTLKLMVTDVTASFPFDEVRSFRHDATGDNWLFLVGRSRLVICKYELPVMEKCRIVVDDVDIEDFVVDTSPGLIFYSTIGRNAGVWQVRYDNRTKVNMTARALQMPGGLAVDPYTRTLYYTDRYFERIFAIDYDNNGTARSVLHDKRLKYATSLTYFADYLYVPSRAELLHVDIITSQVDVIDFHLSINGFFINHNLTTRKDGESCSSRKGGCSSGICVINGDSSALCLCPDGMVLIKGQCSVSNAAGPLLVYSRLSPEWIHGVRVAPDGVTVSSAMPSILSLKGEALFTIDSVKGEIFFYDDAKSAIFRRSLHGGNVTLVTGNGAHHITCMAFDSSSGNLYYGTRPSLESAGITVFRPESPERRLQITRTVGGVHSLNLDPVSRLMFYSSTTQLRQHSIIRANLDGTNPTILVSFFSFHPLTMALDVPARKVYWLDPFEFTLHRAGYDGEDSEKLPIMSRTLRTLTVLSGQIFWSDERGIKRGTPKANGIFDVVSIDSLPVASQLFLYENRTIASSKCSKDNGGCEQLCFPGSCSNLKKCNDLTTKCACASGFSVSLEDPTKCTVKPSSEAEKCDEKTQFMCKHTELCIDINKVCDGRWDCYDGSDEDIRGICAGNFSCSNREFRCDSMTCIPEHLVCDGRADCEDRSDEKWTVCKDRTQNCANGTFACQPTKQCLPNSWRCDGRIDCPDRSDEKNCEPRDCDADHFQCLTGQCIPLQWVCNGRANCRDGSDELHCHEGCRVGRQFRCDPSSACLDISLKCDGIIDCENGFDEKDCANISSTRYCRKLNEYLCRREQRCIRRSAVCDGIEDCVDGQDEQKCHGKKCALGLFSCRNGEECIAGHLECDGVADCADASDEHEHCSFNAKIVEARCQAPDITCRTFTGIVCLPAAKICDGNPDCFDAKDEEFCGYEQQRSCMELGCQDACYVQPRDGTFTTVCGCTANRTLKDDGRTCEVAQRRPCDFGSCSQHCIIHSNRTSHCFCESGFQMMPDGFTCRAVDSRRPFLLYSDRHTLMYLPSDSPRATPLLPQLENAVSFDYLYHVNGTISIFWADVTLDTIFRVEVDGKTASQPRAIVSTGLSTVEGIAVDWVTEVIYWTDSHHDHIQVAKIDGSMRATVVKGDIHNPRDIAVDPSRGLMFWTDWQDENPRIERATMAGKNRTVIFKVSSIVNAGWPNGLVCDPIARRIYWVDAKSDTVHTVTYDGEDHVEVLRDHVFSTHPFSVDLFENHVYWTDWRINAIVRANKWNGSSIAAVFHTPIRPFYVKVVHRSKQPRTLRNPCEKSSCSHLCLIDGHGQFACKCPQFMQLLYGSSSTCAEVKSAVLLSTKNSVVGVNVASTNDTVFNAAGFQEITAIAATKDSIFIYDGFDNILWQYGTGNEDKRTVFGGDLSECHGLAVDRRTGTVYYTSFTDSHSAIFVANDAAHRSIIDSSFNKELRKPKYLVFLGETATLLWQDVGYTPPAFFTSYGDGTNIQRINTESFDELLEDVSGIAYDRQGSRILLLSSKNSLVMAMDVKTWAISPYTYANGSRIDAITVDHWTGDVFLVVDSVLVKKKFGSNSADIWTNSTNITSLSSRDPFVTATIMDRTTSPKCGLTFCQHLCVRSTKSSYKCLCAQGYTLKGERCEVSSEVLLLGGDKLFSTVNGSAPAFILHPNIAYEQWRKIAIDHKNDLVYMISDFELWVTHLNGSYADRLLTSEDTLTAIAVDTVTGNLIVAAELSRRAGEIFIMDPRRVKENLRVRLLIDSDGPVRHIEVDPAKGLIFWSRGCIKKANYDGTNATCVVNASTTQFALDITTSRLCFLEKSGEIRCVNYDGDMNQVVAFFSVVDTVQSEIVIGDENLYIIQRKRAASNALLVTEFKREDTGNFTESSAYNTTSTLRFRASAVYRRNITGSQNDCAKSNGGCSHLCIFSEGRAQCLCAYSILNPDGSCSVKPAFLSYSHSGVVDFVSVSTNTTVPRGTLRFPEIPRGITVIEADPDRNQLILVDRVSNRILMFSFTTNDWYSVADDVGEVEGISLDAMNRELYYTRLTPPSIWRLSLSADDPASYPVVSTRVAYLGQGNKPKDIVVHPCRMLIFFTNSGNVPSIERMYYSGYRRERIVEEEVIGDTRLSIDFSAEKLYFAEITSAKIYRVDFDGRNKEIVIPGTENRTTLLRRPYALAIVDDQLVYSNIGSYVPKLELVIADKIDGLGERLVVETSTPVQSITVSMKNAQKCGADACASLVCGDECRLDARGQPHCACRGERKLNADNVTCSGSEYATKTCAENEFLCKLGDRCIPYEETCDRYPDCVHAEDEDEDMCSKRTCRPGYFNCGSGLCVALSKKCDRNNDCLNFADEVDCECSMEEFKCDSGVCIPKNFTCDMKPDCNDASDEKNCPPRDCTNTTDFDIPGLVNCAGTTQCILPQWRCDGSNDCWDNSDEKDCSEIVLPLLPGLRPCSAEEFTCGRTLSCLPRAWVCDGQKDCADGSDELDCVTTCKVGVEFSCRSGECVHVEKKCDGIHDCADGSDEAGCVETLTHDECDGSSFQCRNGRCISSSWVCDGADDCADAINGGLSSDEDNCTELATTCTSDEFYCRTVGTSYRTCLSTIHQCDGVADCVDGSDENRTECARPDRCDESSFRCRSGQCVPSAWICNEIPDCMDKSDEEPQMCSSRTSECAADEVTCVKGERTTCVSQELICNQSHECENLKYFAETMCGVNECKFDLCEEQCVDLPFAYRCECRPPKVIDPKNPARCIMGDRCSSSNCSQFCIEKGNGNYECACGTAYLLESDKRGCKLKSKAVPPLLISVASDVVRITSFRDSYQTLSINTSTGRAVAYSMRTSSVYWIDDNEAVGRAFTNGTSVTLRDIAIYDPDSIAVDEFSGNIYWTAKSRNAIMMSDSDNRFIKTVYRRGPGVLPYALAIDSSHRTIFWSDVGKKPSLNRMAIISDDRGVDVILDSSLIRPTALAVDPFARRLYWLDQALNYIGFCNYDGTHRQVLGQKLGRGLYGLDVFADFVYFSDFSKGTVDRVHKYTGRNRSTVIAGLSHPKGIQVLHPEKWPKKGSGNPCESNSTCVQLCVPSNTRQGYQCLCRDGMRYDDGECIYLSRPSTGSHDIDFATIRNFAIALVITTALMLFFFHKSRAYILTPPSTQGNSSWEGQGQERYPLNIVSAADGGIENPVFEPCEDTPMETEVEDELTS</sequence>
<feature type="disulfide bond" evidence="12">
    <location>
        <begin position="1014"/>
        <end position="1026"/>
    </location>
</feature>
<feature type="disulfide bond" evidence="12">
    <location>
        <begin position="1118"/>
        <end position="1133"/>
    </location>
</feature>
<feature type="disulfide bond" evidence="12">
    <location>
        <begin position="2833"/>
        <end position="2845"/>
    </location>
</feature>
<feature type="disulfide bond" evidence="12">
    <location>
        <begin position="72"/>
        <end position="84"/>
    </location>
</feature>
<dbReference type="Pfam" id="PF00057">
    <property type="entry name" value="Ldl_recept_a"/>
    <property type="match status" value="17"/>
</dbReference>
<dbReference type="SMART" id="SM00192">
    <property type="entry name" value="LDLa"/>
    <property type="match status" value="20"/>
</dbReference>
<feature type="disulfide bond" evidence="12">
    <location>
        <begin position="2619"/>
        <end position="2631"/>
    </location>
</feature>
<evidence type="ECO:0000256" key="3">
    <source>
        <dbReference type="ARBA" id="ARBA00022583"/>
    </source>
</evidence>
<dbReference type="Proteomes" id="UP000025227">
    <property type="component" value="Unplaced"/>
</dbReference>
<dbReference type="InterPro" id="IPR023415">
    <property type="entry name" value="LDLR_class-A_CS"/>
</dbReference>
<dbReference type="CDD" id="cd00112">
    <property type="entry name" value="LDLa"/>
    <property type="match status" value="19"/>
</dbReference>
<dbReference type="InterPro" id="IPR036055">
    <property type="entry name" value="LDL_receptor-like_sf"/>
</dbReference>
<feature type="repeat" description="LDL-receptor class B" evidence="13">
    <location>
        <begin position="1360"/>
        <end position="1405"/>
    </location>
</feature>
<keyword evidence="10" id="KW-0675">Receptor</keyword>
<dbReference type="GO" id="GO:0005509">
    <property type="term" value="F:calcium ion binding"/>
    <property type="evidence" value="ECO:0007669"/>
    <property type="project" value="InterPro"/>
</dbReference>
<feature type="transmembrane region" description="Helical" evidence="14">
    <location>
        <begin position="3413"/>
        <end position="3431"/>
    </location>
</feature>
<evidence type="ECO:0000256" key="9">
    <source>
        <dbReference type="ARBA" id="ARBA00023157"/>
    </source>
</evidence>
<evidence type="ECO:0000256" key="8">
    <source>
        <dbReference type="ARBA" id="ARBA00023136"/>
    </source>
</evidence>
<feature type="disulfide bond" evidence="12">
    <location>
        <begin position="2840"/>
        <end position="2858"/>
    </location>
</feature>
<reference evidence="18" key="1">
    <citation type="submission" date="2020-12" db="UniProtKB">
        <authorList>
            <consortium name="WormBaseParasite"/>
        </authorList>
    </citation>
    <scope>IDENTIFICATION</scope>
    <source>
        <strain evidence="18">MHco3</strain>
    </source>
</reference>
<dbReference type="PROSITE" id="PS01209">
    <property type="entry name" value="LDLRA_1"/>
    <property type="match status" value="8"/>
</dbReference>
<dbReference type="InterPro" id="IPR011042">
    <property type="entry name" value="6-blade_b-propeller_TolB-like"/>
</dbReference>
<keyword evidence="6" id="KW-0677">Repeat</keyword>
<evidence type="ECO:0000256" key="10">
    <source>
        <dbReference type="ARBA" id="ARBA00023170"/>
    </source>
</evidence>
<feature type="disulfide bond" evidence="12">
    <location>
        <begin position="2662"/>
        <end position="2680"/>
    </location>
</feature>
<evidence type="ECO:0000313" key="17">
    <source>
        <dbReference type="Proteomes" id="UP000025227"/>
    </source>
</evidence>
<evidence type="ECO:0000256" key="4">
    <source>
        <dbReference type="ARBA" id="ARBA00022692"/>
    </source>
</evidence>
<keyword evidence="9 12" id="KW-1015">Disulfide bond</keyword>
<dbReference type="OMA" id="WNLNHGA"/>
<feature type="disulfide bond" evidence="12">
    <location>
        <begin position="2797"/>
        <end position="2815"/>
    </location>
</feature>
<evidence type="ECO:0000256" key="7">
    <source>
        <dbReference type="ARBA" id="ARBA00022989"/>
    </source>
</evidence>
<protein>
    <submittedName>
        <fullName evidence="18">EGF-like domain-containing protein</fullName>
    </submittedName>
</protein>
<dbReference type="FunFam" id="4.10.400.10:FF:000034">
    <property type="entry name" value="Low-density lipoprotein receptor-related protein 2"/>
    <property type="match status" value="1"/>
</dbReference>
<dbReference type="PROSITE" id="PS01186">
    <property type="entry name" value="EGF_2"/>
    <property type="match status" value="1"/>
</dbReference>
<feature type="disulfide bond" evidence="12">
    <location>
        <begin position="2638"/>
        <end position="2653"/>
    </location>
</feature>
<feature type="disulfide bond" evidence="12">
    <location>
        <begin position="2934"/>
        <end position="2952"/>
    </location>
</feature>
<keyword evidence="7 14" id="KW-1133">Transmembrane helix</keyword>
<evidence type="ECO:0000256" key="5">
    <source>
        <dbReference type="ARBA" id="ARBA00022729"/>
    </source>
</evidence>
<dbReference type="InterPro" id="IPR009030">
    <property type="entry name" value="Growth_fac_rcpt_cys_sf"/>
</dbReference>
<dbReference type="GO" id="GO:0043235">
    <property type="term" value="C:receptor complex"/>
    <property type="evidence" value="ECO:0007669"/>
    <property type="project" value="TreeGrafter"/>
</dbReference>
<feature type="disulfide bond" evidence="12">
    <location>
        <begin position="2674"/>
        <end position="2689"/>
    </location>
</feature>
<evidence type="ECO:0000256" key="12">
    <source>
        <dbReference type="PROSITE-ProRule" id="PRU00124"/>
    </source>
</evidence>
<organism evidence="17 18">
    <name type="scientific">Haemonchus contortus</name>
    <name type="common">Barber pole worm</name>
    <dbReference type="NCBI Taxonomy" id="6289"/>
    <lineage>
        <taxon>Eukaryota</taxon>
        <taxon>Metazoa</taxon>
        <taxon>Ecdysozoa</taxon>
        <taxon>Nematoda</taxon>
        <taxon>Chromadorea</taxon>
        <taxon>Rhabditida</taxon>
        <taxon>Rhabditina</taxon>
        <taxon>Rhabditomorpha</taxon>
        <taxon>Strongyloidea</taxon>
        <taxon>Trichostrongylidae</taxon>
        <taxon>Haemonchus</taxon>
    </lineage>
</organism>
<feature type="disulfide bond" evidence="12">
    <location>
        <begin position="1073"/>
        <end position="1088"/>
    </location>
</feature>
<feature type="disulfide bond" evidence="12">
    <location>
        <begin position="994"/>
        <end position="1009"/>
    </location>
</feature>
<dbReference type="WBParaSite" id="HCON_00004120-00001">
    <property type="protein sequence ID" value="HCON_00004120-00001"/>
    <property type="gene ID" value="HCON_00004120"/>
</dbReference>
<dbReference type="PROSITE" id="PS50068">
    <property type="entry name" value="LDLRA_2"/>
    <property type="match status" value="20"/>
</dbReference>
<feature type="disulfide bond" evidence="12">
    <location>
        <begin position="2809"/>
        <end position="2824"/>
    </location>
</feature>
<comment type="caution">
    <text evidence="12">Lacks conserved residue(s) required for the propagation of feature annotation.</text>
</comment>
<dbReference type="OrthoDB" id="9990982at2759"/>
<feature type="disulfide bond" evidence="12">
    <location>
        <begin position="2655"/>
        <end position="2667"/>
    </location>
</feature>
<evidence type="ECO:0000256" key="2">
    <source>
        <dbReference type="ARBA" id="ARBA00022536"/>
    </source>
</evidence>
<comment type="subcellular location">
    <subcellularLocation>
        <location evidence="1">Membrane</location>
        <topology evidence="1">Single-pass membrane protein</topology>
    </subcellularLocation>
</comment>
<accession>A0A7I4XU28</accession>
<evidence type="ECO:0000256" key="14">
    <source>
        <dbReference type="SAM" id="Phobius"/>
    </source>
</evidence>
<evidence type="ECO:0000256" key="13">
    <source>
        <dbReference type="PROSITE-ProRule" id="PRU00461"/>
    </source>
</evidence>
<keyword evidence="3" id="KW-0254">Endocytosis</keyword>
<dbReference type="InterPro" id="IPR002172">
    <property type="entry name" value="LDrepeatLR_classA_rpt"/>
</dbReference>
<evidence type="ECO:0000256" key="11">
    <source>
        <dbReference type="ARBA" id="ARBA00023180"/>
    </source>
</evidence>
<dbReference type="PANTHER" id="PTHR22722">
    <property type="entry name" value="LOW-DENSITY LIPOPROTEIN RECEPTOR-RELATED PROTEIN 2-RELATED"/>
    <property type="match status" value="1"/>
</dbReference>
<dbReference type="Gene3D" id="2.120.10.30">
    <property type="entry name" value="TolB, C-terminal domain"/>
    <property type="match status" value="7"/>
</dbReference>
<dbReference type="InterPro" id="IPR051221">
    <property type="entry name" value="LDLR-related"/>
</dbReference>